<dbReference type="InterPro" id="IPR001208">
    <property type="entry name" value="MCM_dom"/>
</dbReference>
<feature type="domain" description="AAA+ ATPase" evidence="4">
    <location>
        <begin position="214"/>
        <end position="397"/>
    </location>
</feature>
<organism evidence="5 6">
    <name type="scientific">Fuerstiella marisgermanici</name>
    <dbReference type="NCBI Taxonomy" id="1891926"/>
    <lineage>
        <taxon>Bacteria</taxon>
        <taxon>Pseudomonadati</taxon>
        <taxon>Planctomycetota</taxon>
        <taxon>Planctomycetia</taxon>
        <taxon>Planctomycetales</taxon>
        <taxon>Planctomycetaceae</taxon>
        <taxon>Fuerstiella</taxon>
    </lineage>
</organism>
<dbReference type="InterPro" id="IPR020568">
    <property type="entry name" value="Ribosomal_Su5_D2-typ_SF"/>
</dbReference>
<dbReference type="InterPro" id="IPR027417">
    <property type="entry name" value="P-loop_NTPase"/>
</dbReference>
<dbReference type="InterPro" id="IPR000523">
    <property type="entry name" value="Mg_chelatse_chII-like_cat_dom"/>
</dbReference>
<evidence type="ECO:0000256" key="1">
    <source>
        <dbReference type="ARBA" id="ARBA00006354"/>
    </source>
</evidence>
<dbReference type="KEGG" id="fmr:Fuma_04491"/>
<dbReference type="RefSeq" id="WP_077026090.1">
    <property type="nucleotide sequence ID" value="NZ_CP017641.1"/>
</dbReference>
<keyword evidence="6" id="KW-1185">Reference proteome</keyword>
<dbReference type="InterPro" id="IPR003593">
    <property type="entry name" value="AAA+_ATPase"/>
</dbReference>
<dbReference type="Gene3D" id="3.30.230.10">
    <property type="match status" value="1"/>
</dbReference>
<comment type="similarity">
    <text evidence="1">Belongs to the Mg-chelatase subunits D/I family. ComM subfamily.</text>
</comment>
<evidence type="ECO:0000313" key="6">
    <source>
        <dbReference type="Proteomes" id="UP000187735"/>
    </source>
</evidence>
<evidence type="ECO:0000256" key="3">
    <source>
        <dbReference type="ARBA" id="ARBA00022840"/>
    </source>
</evidence>
<reference evidence="5 6" key="1">
    <citation type="journal article" date="2016" name="Front. Microbiol.">
        <title>Fuerstia marisgermanicae gen. nov., sp. nov., an Unusual Member of the Phylum Planctomycetes from the German Wadden Sea.</title>
        <authorList>
            <person name="Kohn T."/>
            <person name="Heuer A."/>
            <person name="Jogler M."/>
            <person name="Vollmers J."/>
            <person name="Boedeker C."/>
            <person name="Bunk B."/>
            <person name="Rast P."/>
            <person name="Borchert D."/>
            <person name="Glockner I."/>
            <person name="Freese H.M."/>
            <person name="Klenk H.P."/>
            <person name="Overmann J."/>
            <person name="Kaster A.K."/>
            <person name="Rohde M."/>
            <person name="Wiegand S."/>
            <person name="Jogler C."/>
        </authorList>
    </citation>
    <scope>NUCLEOTIDE SEQUENCE [LARGE SCALE GENOMIC DNA]</scope>
    <source>
        <strain evidence="5 6">NH11</strain>
    </source>
</reference>
<dbReference type="InterPro" id="IPR045006">
    <property type="entry name" value="CHLI-like"/>
</dbReference>
<accession>A0A1P8WLD0</accession>
<keyword evidence="3" id="KW-0067">ATP-binding</keyword>
<proteinExistence type="inferred from homology"/>
<evidence type="ECO:0000256" key="2">
    <source>
        <dbReference type="ARBA" id="ARBA00022741"/>
    </source>
</evidence>
<dbReference type="PANTHER" id="PTHR32039:SF7">
    <property type="entry name" value="COMPETENCE PROTEIN COMM"/>
    <property type="match status" value="1"/>
</dbReference>
<dbReference type="PRINTS" id="PR01657">
    <property type="entry name" value="MCMFAMILY"/>
</dbReference>
<evidence type="ECO:0000313" key="5">
    <source>
        <dbReference type="EMBL" id="APZ94841.1"/>
    </source>
</evidence>
<keyword evidence="2" id="KW-0547">Nucleotide-binding</keyword>
<name>A0A1P8WLD0_9PLAN</name>
<dbReference type="SUPFAM" id="SSF52540">
    <property type="entry name" value="P-loop containing nucleoside triphosphate hydrolases"/>
    <property type="match status" value="1"/>
</dbReference>
<dbReference type="PANTHER" id="PTHR32039">
    <property type="entry name" value="MAGNESIUM-CHELATASE SUBUNIT CHLI"/>
    <property type="match status" value="1"/>
</dbReference>
<dbReference type="CDD" id="cd00009">
    <property type="entry name" value="AAA"/>
    <property type="match status" value="1"/>
</dbReference>
<sequence length="512" mass="55647">MLSRLATYTLLGIEAMPVEVEVDISPGAVPKTILVGLAEAAVKESTHRIERALVNSGYGRPMDRVVINLSPADLPKDAASLDLPIALGLLVSDGQVEANPEIDAVYVGELALDGSLRPIRGALSMAIAARDAGKSHIVVPAANAMEAAVVEGIDVISVGILAEAVGFLTGNLPLEPVVFSWDNARTAFGVYEVDYVDVKGQEMAKRALTVAAAGNHHILMIGSPGTGKTLLSQRLGTILPELEREESLETTQIYSAVGRLEPGQPLMLKRPFRSPHHTISEAGLVGGGSIPQPGEISLSHHGMLFLDELPEFNRRTLEVLRQPLEDLCVTISRAMGSVTFPANIMLVAAMNPCPCGFRGDPKRQCSCTPMQIERYLSRISGPLLDRIDIHIEVPPVPFRELAGETDGTSSASMREAVVAARDRQRKRFKNVRTTVNGKMKPPEIRKFCKLDKPAEQLLHGAMEDMGLSARAHDKILRIGRTLADLADDDEIREHHLSEAINYRTLDRSYWQQ</sequence>
<dbReference type="NCBIfam" id="TIGR00368">
    <property type="entry name" value="YifB family Mg chelatase-like AAA ATPase"/>
    <property type="match status" value="1"/>
</dbReference>
<dbReference type="InterPro" id="IPR025158">
    <property type="entry name" value="Mg_chelat-rel_C"/>
</dbReference>
<dbReference type="GO" id="GO:0003677">
    <property type="term" value="F:DNA binding"/>
    <property type="evidence" value="ECO:0007669"/>
    <property type="project" value="InterPro"/>
</dbReference>
<dbReference type="STRING" id="1891926.Fuma_04491"/>
<dbReference type="Pfam" id="PF13335">
    <property type="entry name" value="Mg_chelatase_C"/>
    <property type="match status" value="1"/>
</dbReference>
<protein>
    <submittedName>
        <fullName evidence="5">Competence protein ComM</fullName>
    </submittedName>
</protein>
<evidence type="ECO:0000259" key="4">
    <source>
        <dbReference type="SMART" id="SM00382"/>
    </source>
</evidence>
<dbReference type="Gene3D" id="3.40.50.300">
    <property type="entry name" value="P-loop containing nucleotide triphosphate hydrolases"/>
    <property type="match status" value="1"/>
</dbReference>
<dbReference type="InterPro" id="IPR014721">
    <property type="entry name" value="Ribsml_uS5_D2-typ_fold_subgr"/>
</dbReference>
<dbReference type="SUPFAM" id="SSF54211">
    <property type="entry name" value="Ribosomal protein S5 domain 2-like"/>
    <property type="match status" value="1"/>
</dbReference>
<dbReference type="Pfam" id="PF13541">
    <property type="entry name" value="ChlI"/>
    <property type="match status" value="1"/>
</dbReference>
<dbReference type="Proteomes" id="UP000187735">
    <property type="component" value="Chromosome"/>
</dbReference>
<dbReference type="Pfam" id="PF01078">
    <property type="entry name" value="Mg_chelatase"/>
    <property type="match status" value="1"/>
</dbReference>
<dbReference type="InterPro" id="IPR004482">
    <property type="entry name" value="Mg_chelat-rel"/>
</dbReference>
<gene>
    <name evidence="5" type="primary">comM</name>
    <name evidence="5" type="ORF">Fuma_04491</name>
</gene>
<dbReference type="EMBL" id="CP017641">
    <property type="protein sequence ID" value="APZ94841.1"/>
    <property type="molecule type" value="Genomic_DNA"/>
</dbReference>
<dbReference type="SMART" id="SM00382">
    <property type="entry name" value="AAA"/>
    <property type="match status" value="1"/>
</dbReference>
<dbReference type="GO" id="GO:0005524">
    <property type="term" value="F:ATP binding"/>
    <property type="evidence" value="ECO:0007669"/>
    <property type="project" value="UniProtKB-KW"/>
</dbReference>
<dbReference type="AlphaFoldDB" id="A0A1P8WLD0"/>
<dbReference type="OrthoDB" id="9813147at2"/>